<evidence type="ECO:0000256" key="3">
    <source>
        <dbReference type="SAM" id="SignalP"/>
    </source>
</evidence>
<evidence type="ECO:0000256" key="1">
    <source>
        <dbReference type="SAM" id="Coils"/>
    </source>
</evidence>
<organism evidence="4 5">
    <name type="scientific">Prymnesium parvum</name>
    <name type="common">Toxic golden alga</name>
    <dbReference type="NCBI Taxonomy" id="97485"/>
    <lineage>
        <taxon>Eukaryota</taxon>
        <taxon>Haptista</taxon>
        <taxon>Haptophyta</taxon>
        <taxon>Prymnesiophyceae</taxon>
        <taxon>Prymnesiales</taxon>
        <taxon>Prymnesiaceae</taxon>
        <taxon>Prymnesium</taxon>
    </lineage>
</organism>
<evidence type="ECO:0000313" key="4">
    <source>
        <dbReference type="EMBL" id="KAL1527526.1"/>
    </source>
</evidence>
<feature type="chain" id="PRO_5044284301" evidence="3">
    <location>
        <begin position="17"/>
        <end position="377"/>
    </location>
</feature>
<feature type="signal peptide" evidence="3">
    <location>
        <begin position="1"/>
        <end position="16"/>
    </location>
</feature>
<keyword evidence="3" id="KW-0732">Signal</keyword>
<feature type="region of interest" description="Disordered" evidence="2">
    <location>
        <begin position="324"/>
        <end position="343"/>
    </location>
</feature>
<dbReference type="AlphaFoldDB" id="A0AB34JZX5"/>
<proteinExistence type="predicted"/>
<reference evidence="4 5" key="1">
    <citation type="journal article" date="2024" name="Science">
        <title>Giant polyketide synthase enzymes in the biosynthesis of giant marine polyether toxins.</title>
        <authorList>
            <person name="Fallon T.R."/>
            <person name="Shende V.V."/>
            <person name="Wierzbicki I.H."/>
            <person name="Pendleton A.L."/>
            <person name="Watervoot N.F."/>
            <person name="Auber R.P."/>
            <person name="Gonzalez D.J."/>
            <person name="Wisecaver J.H."/>
            <person name="Moore B.S."/>
        </authorList>
    </citation>
    <scope>NUCLEOTIDE SEQUENCE [LARGE SCALE GENOMIC DNA]</scope>
    <source>
        <strain evidence="4 5">12B1</strain>
    </source>
</reference>
<accession>A0AB34JZX5</accession>
<dbReference type="Proteomes" id="UP001515480">
    <property type="component" value="Unassembled WGS sequence"/>
</dbReference>
<feature type="coiled-coil region" evidence="1">
    <location>
        <begin position="348"/>
        <end position="375"/>
    </location>
</feature>
<keyword evidence="5" id="KW-1185">Reference proteome</keyword>
<dbReference type="EMBL" id="JBGBPQ010000002">
    <property type="protein sequence ID" value="KAL1527526.1"/>
    <property type="molecule type" value="Genomic_DNA"/>
</dbReference>
<sequence length="377" mass="41921">MLLLAAAPAALNATAAAPTAAPNATSARRLEAVEWPLRRAGGRRHAPPSPSPLVERLPSSERYCYPLPPNEPVARSGQIGDGTAFGTALHALASRPEVLRALELGTWYGGGSSVSLSRGLSLSWKASLARSLALSGDTENCEERGGERCCHSLLVTLEVYEPAWQHARRFLRDLPVHCILGSTVHAEEMLQPHEIPRHERTEHFRLYYNRDARLMRKMEPQLARLCARYQFELVLIDGNEYTGWAEFNHVRKECKPKYLALHDTNTLKTAKIEEYLAAHHDEYVLYLKKGHTDTMRPGCELVGCKPDHMFVPNAAGFSIYKRVDPSDEPPQGSAPGEKPVLKEFKPKRAGLKAKLEQLKATVSALRSELTSHRGTTR</sequence>
<gene>
    <name evidence="4" type="ORF">AB1Y20_008916</name>
</gene>
<comment type="caution">
    <text evidence="4">The sequence shown here is derived from an EMBL/GenBank/DDBJ whole genome shotgun (WGS) entry which is preliminary data.</text>
</comment>
<evidence type="ECO:0000256" key="2">
    <source>
        <dbReference type="SAM" id="MobiDB-lite"/>
    </source>
</evidence>
<keyword evidence="1" id="KW-0175">Coiled coil</keyword>
<name>A0AB34JZX5_PRYPA</name>
<evidence type="ECO:0000313" key="5">
    <source>
        <dbReference type="Proteomes" id="UP001515480"/>
    </source>
</evidence>
<protein>
    <submittedName>
        <fullName evidence="4">Uncharacterized protein</fullName>
    </submittedName>
</protein>